<keyword evidence="2" id="KW-1185">Reference proteome</keyword>
<proteinExistence type="predicted"/>
<dbReference type="OrthoDB" id="3512640at2759"/>
<gene>
    <name evidence="1" type="ORF">AMAG_08587</name>
</gene>
<protein>
    <submittedName>
        <fullName evidence="1">Uncharacterized protein</fullName>
    </submittedName>
</protein>
<dbReference type="VEuPathDB" id="FungiDB:AMAG_08587"/>
<accession>A0A0L0SLR9</accession>
<reference evidence="1 2" key="1">
    <citation type="submission" date="2009-11" db="EMBL/GenBank/DDBJ databases">
        <title>Annotation of Allomyces macrogynus ATCC 38327.</title>
        <authorList>
            <consortium name="The Broad Institute Genome Sequencing Platform"/>
            <person name="Russ C."/>
            <person name="Cuomo C."/>
            <person name="Burger G."/>
            <person name="Gray M.W."/>
            <person name="Holland P.W.H."/>
            <person name="King N."/>
            <person name="Lang F.B.F."/>
            <person name="Roger A.J."/>
            <person name="Ruiz-Trillo I."/>
            <person name="Young S.K."/>
            <person name="Zeng Q."/>
            <person name="Gargeya S."/>
            <person name="Fitzgerald M."/>
            <person name="Haas B."/>
            <person name="Abouelleil A."/>
            <person name="Alvarado L."/>
            <person name="Arachchi H.M."/>
            <person name="Berlin A."/>
            <person name="Chapman S.B."/>
            <person name="Gearin G."/>
            <person name="Goldberg J."/>
            <person name="Griggs A."/>
            <person name="Gujja S."/>
            <person name="Hansen M."/>
            <person name="Heiman D."/>
            <person name="Howarth C."/>
            <person name="Larimer J."/>
            <person name="Lui A."/>
            <person name="MacDonald P.J.P."/>
            <person name="McCowen C."/>
            <person name="Montmayeur A."/>
            <person name="Murphy C."/>
            <person name="Neiman D."/>
            <person name="Pearson M."/>
            <person name="Priest M."/>
            <person name="Roberts A."/>
            <person name="Saif S."/>
            <person name="Shea T."/>
            <person name="Sisk P."/>
            <person name="Stolte C."/>
            <person name="Sykes S."/>
            <person name="Wortman J."/>
            <person name="Nusbaum C."/>
            <person name="Birren B."/>
        </authorList>
    </citation>
    <scope>NUCLEOTIDE SEQUENCE [LARGE SCALE GENOMIC DNA]</scope>
    <source>
        <strain evidence="1 2">ATCC 38327</strain>
    </source>
</reference>
<dbReference type="EMBL" id="GG745342">
    <property type="protein sequence ID" value="KNE63461.1"/>
    <property type="molecule type" value="Genomic_DNA"/>
</dbReference>
<organism evidence="1 2">
    <name type="scientific">Allomyces macrogynus (strain ATCC 38327)</name>
    <name type="common">Allomyces javanicus var. macrogynus</name>
    <dbReference type="NCBI Taxonomy" id="578462"/>
    <lineage>
        <taxon>Eukaryota</taxon>
        <taxon>Fungi</taxon>
        <taxon>Fungi incertae sedis</taxon>
        <taxon>Blastocladiomycota</taxon>
        <taxon>Blastocladiomycetes</taxon>
        <taxon>Blastocladiales</taxon>
        <taxon>Blastocladiaceae</taxon>
        <taxon>Allomyces</taxon>
    </lineage>
</organism>
<sequence>MKAAHDPPLSVPSSLTAAHRCANSRSTKMSNNHHYSTACQAGGAARAWHGRRARLPGLGPCYGRPFSSGSAAIAMVIMMLPKGSHIISVSDVNGGTFETLTKIVRCAQLGLLGLVCRPDRGPGQDHGGHDARDQAHLARVADEPDHENRRYCRGRGACQAHQPGRARRCRQHVPLALLPAPALARRRRGRALGNQVLERPLGRVYGDRDHVAARRV</sequence>
<evidence type="ECO:0000313" key="2">
    <source>
        <dbReference type="Proteomes" id="UP000054350"/>
    </source>
</evidence>
<name>A0A0L0SLR9_ALLM3</name>
<reference evidence="2" key="2">
    <citation type="submission" date="2009-11" db="EMBL/GenBank/DDBJ databases">
        <title>The Genome Sequence of Allomyces macrogynus strain ATCC 38327.</title>
        <authorList>
            <consortium name="The Broad Institute Genome Sequencing Platform"/>
            <person name="Russ C."/>
            <person name="Cuomo C."/>
            <person name="Shea T."/>
            <person name="Young S.K."/>
            <person name="Zeng Q."/>
            <person name="Koehrsen M."/>
            <person name="Haas B."/>
            <person name="Borodovsky M."/>
            <person name="Guigo R."/>
            <person name="Alvarado L."/>
            <person name="Berlin A."/>
            <person name="Borenstein D."/>
            <person name="Chen Z."/>
            <person name="Engels R."/>
            <person name="Freedman E."/>
            <person name="Gellesch M."/>
            <person name="Goldberg J."/>
            <person name="Griggs A."/>
            <person name="Gujja S."/>
            <person name="Heiman D."/>
            <person name="Hepburn T."/>
            <person name="Howarth C."/>
            <person name="Jen D."/>
            <person name="Larson L."/>
            <person name="Lewis B."/>
            <person name="Mehta T."/>
            <person name="Park D."/>
            <person name="Pearson M."/>
            <person name="Roberts A."/>
            <person name="Saif S."/>
            <person name="Shenoy N."/>
            <person name="Sisk P."/>
            <person name="Stolte C."/>
            <person name="Sykes S."/>
            <person name="Walk T."/>
            <person name="White J."/>
            <person name="Yandava C."/>
            <person name="Burger G."/>
            <person name="Gray M.W."/>
            <person name="Holland P.W.H."/>
            <person name="King N."/>
            <person name="Lang F.B.F."/>
            <person name="Roger A.J."/>
            <person name="Ruiz-Trillo I."/>
            <person name="Lander E."/>
            <person name="Nusbaum C."/>
        </authorList>
    </citation>
    <scope>NUCLEOTIDE SEQUENCE [LARGE SCALE GENOMIC DNA]</scope>
    <source>
        <strain evidence="2">ATCC 38327</strain>
    </source>
</reference>
<dbReference type="Gene3D" id="3.40.640.10">
    <property type="entry name" value="Type I PLP-dependent aspartate aminotransferase-like (Major domain)"/>
    <property type="match status" value="1"/>
</dbReference>
<dbReference type="AlphaFoldDB" id="A0A0L0SLR9"/>
<dbReference type="InterPro" id="IPR015421">
    <property type="entry name" value="PyrdxlP-dep_Trfase_major"/>
</dbReference>
<evidence type="ECO:0000313" key="1">
    <source>
        <dbReference type="EMBL" id="KNE63461.1"/>
    </source>
</evidence>
<dbReference type="Proteomes" id="UP000054350">
    <property type="component" value="Unassembled WGS sequence"/>
</dbReference>